<dbReference type="InterPro" id="IPR024607">
    <property type="entry name" value="Sulfatase_CS"/>
</dbReference>
<evidence type="ECO:0000313" key="7">
    <source>
        <dbReference type="Proteomes" id="UP001290861"/>
    </source>
</evidence>
<feature type="domain" description="Sulfatase N-terminal" evidence="5">
    <location>
        <begin position="11"/>
        <end position="332"/>
    </location>
</feature>
<keyword evidence="4" id="KW-0106">Calcium</keyword>
<evidence type="ECO:0000256" key="4">
    <source>
        <dbReference type="ARBA" id="ARBA00022837"/>
    </source>
</evidence>
<keyword evidence="2" id="KW-0479">Metal-binding</keyword>
<evidence type="ECO:0000256" key="3">
    <source>
        <dbReference type="ARBA" id="ARBA00022801"/>
    </source>
</evidence>
<dbReference type="CDD" id="cd16151">
    <property type="entry name" value="sulfatase_like"/>
    <property type="match status" value="1"/>
</dbReference>
<comment type="caution">
    <text evidence="6">The sequence shown here is derived from an EMBL/GenBank/DDBJ whole genome shotgun (WGS) entry which is preliminary data.</text>
</comment>
<dbReference type="InterPro" id="IPR017850">
    <property type="entry name" value="Alkaline_phosphatase_core_sf"/>
</dbReference>
<dbReference type="SUPFAM" id="SSF53649">
    <property type="entry name" value="Alkaline phosphatase-like"/>
    <property type="match status" value="1"/>
</dbReference>
<dbReference type="InterPro" id="IPR000917">
    <property type="entry name" value="Sulfatase_N"/>
</dbReference>
<dbReference type="EMBL" id="JARVCO010000002">
    <property type="protein sequence ID" value="MDZ8117024.1"/>
    <property type="molecule type" value="Genomic_DNA"/>
</dbReference>
<comment type="similarity">
    <text evidence="1">Belongs to the sulfatase family.</text>
</comment>
<name>A0ABU5MS39_9BACT</name>
<evidence type="ECO:0000256" key="2">
    <source>
        <dbReference type="ARBA" id="ARBA00022723"/>
    </source>
</evidence>
<dbReference type="PROSITE" id="PS00523">
    <property type="entry name" value="SULFATASE_1"/>
    <property type="match status" value="1"/>
</dbReference>
<gene>
    <name evidence="6" type="ORF">P9H32_00165</name>
</gene>
<dbReference type="PANTHER" id="PTHR42693:SF53">
    <property type="entry name" value="ENDO-4-O-SULFATASE"/>
    <property type="match status" value="1"/>
</dbReference>
<dbReference type="InterPro" id="IPR050738">
    <property type="entry name" value="Sulfatase"/>
</dbReference>
<sequence length="451" mass="50912">MLWTASAAERPNVVLIMADDVSWTAFGSYGNEDCKTPVLDRMAEQGIRFTQCYGTPICTPSRVMLMTGKYNFRNYTHFGYMSPDEKTFGNLLQDAGYKTAIAGKWQLNGLYNQKPGWDDHTRPFKAGFDEYCLWQLTKGKKGGAGAGERFWSPPIEHNGTFISSKENAGKYGPDIFVDFICDFMERSVAEDQPFFAYYPMVLVHSPFVPTPDTIGDAPRTQKANKARRGSNEFPAMVNYMDQIVGRILEKTEALGIAENTLIIFTADNGTNTRITTRWNGRKIKGGKGGMTDTGTHVPLIAYWKGHTPKGKVLDDLVDFTDFYPTLAELAGIGLDGSDPFDGTSFLPQIQGLEGTPRDWVLCHYQPYWNKEPGQFVRTAEYKLYADGRFYKPAEDLDEKNDLAHSLKSERQMEIHRRLQSVLETAPPAPTEWGSVNTKEEDRVIYPEWRTL</sequence>
<dbReference type="Gene3D" id="3.40.720.10">
    <property type="entry name" value="Alkaline Phosphatase, subunit A"/>
    <property type="match status" value="1"/>
</dbReference>
<dbReference type="RefSeq" id="WP_322606830.1">
    <property type="nucleotide sequence ID" value="NZ_JARVCO010000002.1"/>
</dbReference>
<protein>
    <submittedName>
        <fullName evidence="6">Sulfatase-like hydrolase/transferase</fullName>
    </submittedName>
</protein>
<keyword evidence="3" id="KW-0378">Hydrolase</keyword>
<evidence type="ECO:0000256" key="1">
    <source>
        <dbReference type="ARBA" id="ARBA00008779"/>
    </source>
</evidence>
<dbReference type="Pfam" id="PF00884">
    <property type="entry name" value="Sulfatase"/>
    <property type="match status" value="1"/>
</dbReference>
<proteinExistence type="inferred from homology"/>
<keyword evidence="7" id="KW-1185">Reference proteome</keyword>
<organism evidence="6 7">
    <name type="scientific">Pontiella agarivorans</name>
    <dbReference type="NCBI Taxonomy" id="3038953"/>
    <lineage>
        <taxon>Bacteria</taxon>
        <taxon>Pseudomonadati</taxon>
        <taxon>Kiritimatiellota</taxon>
        <taxon>Kiritimatiellia</taxon>
        <taxon>Kiritimatiellales</taxon>
        <taxon>Pontiellaceae</taxon>
        <taxon>Pontiella</taxon>
    </lineage>
</organism>
<dbReference type="PANTHER" id="PTHR42693">
    <property type="entry name" value="ARYLSULFATASE FAMILY MEMBER"/>
    <property type="match status" value="1"/>
</dbReference>
<accession>A0ABU5MS39</accession>
<reference evidence="6 7" key="1">
    <citation type="journal article" date="2024" name="Appl. Environ. Microbiol.">
        <title>Pontiella agarivorans sp. nov., a novel marine anaerobic bacterium capable of degrading macroalgal polysaccharides and fixing nitrogen.</title>
        <authorList>
            <person name="Liu N."/>
            <person name="Kivenson V."/>
            <person name="Peng X."/>
            <person name="Cui Z."/>
            <person name="Lankiewicz T.S."/>
            <person name="Gosselin K.M."/>
            <person name="English C.J."/>
            <person name="Blair E.M."/>
            <person name="O'Malley M.A."/>
            <person name="Valentine D.L."/>
        </authorList>
    </citation>
    <scope>NUCLEOTIDE SEQUENCE [LARGE SCALE GENOMIC DNA]</scope>
    <source>
        <strain evidence="6 7">NLcol2</strain>
    </source>
</reference>
<evidence type="ECO:0000313" key="6">
    <source>
        <dbReference type="EMBL" id="MDZ8117024.1"/>
    </source>
</evidence>
<dbReference type="Proteomes" id="UP001290861">
    <property type="component" value="Unassembled WGS sequence"/>
</dbReference>
<evidence type="ECO:0000259" key="5">
    <source>
        <dbReference type="Pfam" id="PF00884"/>
    </source>
</evidence>